<accession>A0ABD1PT78</accession>
<dbReference type="PANTHER" id="PTHR35495:SF1">
    <property type="entry name" value="OS06G0679600 PROTEIN"/>
    <property type="match status" value="1"/>
</dbReference>
<protein>
    <submittedName>
        <fullName evidence="1">Uncharacterized protein</fullName>
    </submittedName>
</protein>
<proteinExistence type="predicted"/>
<dbReference type="EMBL" id="JBFOLK010000013">
    <property type="protein sequence ID" value="KAL2467136.1"/>
    <property type="molecule type" value="Genomic_DNA"/>
</dbReference>
<dbReference type="Proteomes" id="UP001604336">
    <property type="component" value="Unassembled WGS sequence"/>
</dbReference>
<dbReference type="AlphaFoldDB" id="A0ABD1PT78"/>
<sequence length="108" mass="12297">MKSRVRSNTFRTPKSRPSFYTYLKPGALSQIRYSKIAGKSKEVDAQALIALCQLKSSSESTFSQTNPTMDNTMEGFPCFSLRFQKNYPRCLQRKKLIAVTPLFSETQS</sequence>
<gene>
    <name evidence="1" type="ORF">Adt_42987</name>
</gene>
<reference evidence="2" key="1">
    <citation type="submission" date="2024-07" db="EMBL/GenBank/DDBJ databases">
        <title>Two chromosome-level genome assemblies of Korean endemic species Abeliophyllum distichum and Forsythia ovata (Oleaceae).</title>
        <authorList>
            <person name="Jang H."/>
        </authorList>
    </citation>
    <scope>NUCLEOTIDE SEQUENCE [LARGE SCALE GENOMIC DNA]</scope>
</reference>
<dbReference type="PANTHER" id="PTHR35495">
    <property type="entry name" value="OS06G0679600 PROTEIN"/>
    <property type="match status" value="1"/>
</dbReference>
<keyword evidence="2" id="KW-1185">Reference proteome</keyword>
<evidence type="ECO:0000313" key="1">
    <source>
        <dbReference type="EMBL" id="KAL2467136.1"/>
    </source>
</evidence>
<comment type="caution">
    <text evidence="1">The sequence shown here is derived from an EMBL/GenBank/DDBJ whole genome shotgun (WGS) entry which is preliminary data.</text>
</comment>
<name>A0ABD1PT78_9LAMI</name>
<organism evidence="1 2">
    <name type="scientific">Abeliophyllum distichum</name>
    <dbReference type="NCBI Taxonomy" id="126358"/>
    <lineage>
        <taxon>Eukaryota</taxon>
        <taxon>Viridiplantae</taxon>
        <taxon>Streptophyta</taxon>
        <taxon>Embryophyta</taxon>
        <taxon>Tracheophyta</taxon>
        <taxon>Spermatophyta</taxon>
        <taxon>Magnoliopsida</taxon>
        <taxon>eudicotyledons</taxon>
        <taxon>Gunneridae</taxon>
        <taxon>Pentapetalae</taxon>
        <taxon>asterids</taxon>
        <taxon>lamiids</taxon>
        <taxon>Lamiales</taxon>
        <taxon>Oleaceae</taxon>
        <taxon>Forsythieae</taxon>
        <taxon>Abeliophyllum</taxon>
    </lineage>
</organism>
<evidence type="ECO:0000313" key="2">
    <source>
        <dbReference type="Proteomes" id="UP001604336"/>
    </source>
</evidence>